<keyword evidence="2" id="KW-1185">Reference proteome</keyword>
<evidence type="ECO:0000313" key="1">
    <source>
        <dbReference type="EMBL" id="PAQ07653.1"/>
    </source>
</evidence>
<dbReference type="OrthoDB" id="9776488at2"/>
<proteinExistence type="predicted"/>
<reference evidence="1 2" key="1">
    <citation type="submission" date="2017-08" db="EMBL/GenBank/DDBJ databases">
        <title>Mesorhizobium wenxinae sp. nov., a novel rhizobial species isolated from root nodules of chickpea (Cicer arietinum L.).</title>
        <authorList>
            <person name="Zhang J."/>
        </authorList>
    </citation>
    <scope>NUCLEOTIDE SEQUENCE [LARGE SCALE GENOMIC DNA]</scope>
    <source>
        <strain evidence="1 2">SDW018</strain>
    </source>
</reference>
<gene>
    <name evidence="1" type="ORF">CIT26_20230</name>
</gene>
<name>A0A271LHR0_9HYPH</name>
<dbReference type="Proteomes" id="UP000216442">
    <property type="component" value="Unassembled WGS sequence"/>
</dbReference>
<evidence type="ECO:0000313" key="2">
    <source>
        <dbReference type="Proteomes" id="UP000216442"/>
    </source>
</evidence>
<dbReference type="AlphaFoldDB" id="A0A271LHR0"/>
<accession>A0A271LHR0</accession>
<protein>
    <submittedName>
        <fullName evidence="1">Uncharacterized protein</fullName>
    </submittedName>
</protein>
<comment type="caution">
    <text evidence="1">The sequence shown here is derived from an EMBL/GenBank/DDBJ whole genome shotgun (WGS) entry which is preliminary data.</text>
</comment>
<organism evidence="1 2">
    <name type="scientific">Mesorhizobium temperatum</name>
    <dbReference type="NCBI Taxonomy" id="241416"/>
    <lineage>
        <taxon>Bacteria</taxon>
        <taxon>Pseudomonadati</taxon>
        <taxon>Pseudomonadota</taxon>
        <taxon>Alphaproteobacteria</taxon>
        <taxon>Hyphomicrobiales</taxon>
        <taxon>Phyllobacteriaceae</taxon>
        <taxon>Mesorhizobium</taxon>
    </lineage>
</organism>
<sequence length="74" mass="8465">MVNKVARLDAPMGLRMNAPMALGSRLAGPAQDIALQQLDANLEWFEAWRDEHHKILRRIAQCPYRGEQVIAVRR</sequence>
<dbReference type="RefSeq" id="WP_143747878.1">
    <property type="nucleotide sequence ID" value="NZ_NPKJ01000057.1"/>
</dbReference>
<dbReference type="EMBL" id="NPKJ01000057">
    <property type="protein sequence ID" value="PAQ07653.1"/>
    <property type="molecule type" value="Genomic_DNA"/>
</dbReference>